<reference evidence="1 2" key="1">
    <citation type="journal article" date="2023" name="G3 (Bethesda)">
        <title>A chromosome-length genome assembly and annotation of blackberry (Rubus argutus, cv. 'Hillquist').</title>
        <authorList>
            <person name="Bruna T."/>
            <person name="Aryal R."/>
            <person name="Dudchenko O."/>
            <person name="Sargent D.J."/>
            <person name="Mead D."/>
            <person name="Buti M."/>
            <person name="Cavallini A."/>
            <person name="Hytonen T."/>
            <person name="Andres J."/>
            <person name="Pham M."/>
            <person name="Weisz D."/>
            <person name="Mascagni F."/>
            <person name="Usai G."/>
            <person name="Natali L."/>
            <person name="Bassil N."/>
            <person name="Fernandez G.E."/>
            <person name="Lomsadze A."/>
            <person name="Armour M."/>
            <person name="Olukolu B."/>
            <person name="Poorten T."/>
            <person name="Britton C."/>
            <person name="Davik J."/>
            <person name="Ashrafi H."/>
            <person name="Aiden E.L."/>
            <person name="Borodovsky M."/>
            <person name="Worthington M."/>
        </authorList>
    </citation>
    <scope>NUCLEOTIDE SEQUENCE [LARGE SCALE GENOMIC DNA]</scope>
    <source>
        <strain evidence="1">PI 553951</strain>
    </source>
</reference>
<evidence type="ECO:0000313" key="1">
    <source>
        <dbReference type="EMBL" id="KAK9924910.1"/>
    </source>
</evidence>
<proteinExistence type="predicted"/>
<gene>
    <name evidence="1" type="ORF">M0R45_033251</name>
</gene>
<dbReference type="AlphaFoldDB" id="A0AAW1WLM2"/>
<sequence>MKTQSNNKYLSTIITMKPVLTTLTFPRFCTSSSPNSWPAIRNLSTLRLKICSTISCGDSGTQISMLDNRTSSGDIN</sequence>
<protein>
    <submittedName>
        <fullName evidence="1">Uncharacterized protein</fullName>
    </submittedName>
</protein>
<comment type="caution">
    <text evidence="1">The sequence shown here is derived from an EMBL/GenBank/DDBJ whole genome shotgun (WGS) entry which is preliminary data.</text>
</comment>
<dbReference type="EMBL" id="JBEDUW010000006">
    <property type="protein sequence ID" value="KAK9924910.1"/>
    <property type="molecule type" value="Genomic_DNA"/>
</dbReference>
<dbReference type="Proteomes" id="UP001457282">
    <property type="component" value="Unassembled WGS sequence"/>
</dbReference>
<organism evidence="1 2">
    <name type="scientific">Rubus argutus</name>
    <name type="common">Southern blackberry</name>
    <dbReference type="NCBI Taxonomy" id="59490"/>
    <lineage>
        <taxon>Eukaryota</taxon>
        <taxon>Viridiplantae</taxon>
        <taxon>Streptophyta</taxon>
        <taxon>Embryophyta</taxon>
        <taxon>Tracheophyta</taxon>
        <taxon>Spermatophyta</taxon>
        <taxon>Magnoliopsida</taxon>
        <taxon>eudicotyledons</taxon>
        <taxon>Gunneridae</taxon>
        <taxon>Pentapetalae</taxon>
        <taxon>rosids</taxon>
        <taxon>fabids</taxon>
        <taxon>Rosales</taxon>
        <taxon>Rosaceae</taxon>
        <taxon>Rosoideae</taxon>
        <taxon>Rosoideae incertae sedis</taxon>
        <taxon>Rubus</taxon>
    </lineage>
</organism>
<accession>A0AAW1WLM2</accession>
<evidence type="ECO:0000313" key="2">
    <source>
        <dbReference type="Proteomes" id="UP001457282"/>
    </source>
</evidence>
<name>A0AAW1WLM2_RUBAR</name>
<keyword evidence="2" id="KW-1185">Reference proteome</keyword>